<protein>
    <recommendedName>
        <fullName evidence="1">Protein HIRA</fullName>
    </recommendedName>
</protein>
<comment type="function">
    <text evidence="1">Required for replication-independent chromatin assembly and for the periodic repression of histone gene transcription during the cell cycle.</text>
</comment>
<keyword evidence="4" id="KW-1185">Reference proteome</keyword>
<gene>
    <name evidence="3" type="ORF">BLNAU_19432</name>
</gene>
<reference evidence="3 4" key="1">
    <citation type="journal article" date="2022" name="bioRxiv">
        <title>Genomics of Preaxostyla Flagellates Illuminates Evolutionary Transitions and the Path Towards Mitochondrial Loss.</title>
        <authorList>
            <person name="Novak L.V.F."/>
            <person name="Treitli S.C."/>
            <person name="Pyrih J."/>
            <person name="Halakuc P."/>
            <person name="Pipaliya S.V."/>
            <person name="Vacek V."/>
            <person name="Brzon O."/>
            <person name="Soukal P."/>
            <person name="Eme L."/>
            <person name="Dacks J.B."/>
            <person name="Karnkowska A."/>
            <person name="Elias M."/>
            <person name="Hampl V."/>
        </authorList>
    </citation>
    <scope>NUCLEOTIDE SEQUENCE [LARGE SCALE GENOMIC DNA]</scope>
    <source>
        <strain evidence="3">NAU3</strain>
        <tissue evidence="3">Gut</tissue>
    </source>
</reference>
<dbReference type="Proteomes" id="UP001281761">
    <property type="component" value="Unassembled WGS sequence"/>
</dbReference>
<dbReference type="EMBL" id="JARBJD010000252">
    <property type="protein sequence ID" value="KAK2945635.1"/>
    <property type="molecule type" value="Genomic_DNA"/>
</dbReference>
<feature type="region of interest" description="Disordered" evidence="2">
    <location>
        <begin position="524"/>
        <end position="545"/>
    </location>
</feature>
<feature type="region of interest" description="Disordered" evidence="2">
    <location>
        <begin position="651"/>
        <end position="690"/>
    </location>
</feature>
<dbReference type="InterPro" id="IPR015943">
    <property type="entry name" value="WD40/YVTN_repeat-like_dom_sf"/>
</dbReference>
<sequence length="1044" mass="115258">MSNDLKPLVDQHHGTDIGKDLEASLRQMFSSTYSCKYKWNKMENISPSDLDHRIDQITDLCWLQKSTQFNEHTSLFSCTIGGNVTQWIIPPLLSVYSPPTDASPSFSLSSTQPAITRGFQVDVKDFLPPPFNLHIELKGITVSSHYNPTYSSPLLATQSEQGFVFILSAQSGLVVKILSIHSTPTWSPFSAATLSPYPIQLSSQFTRLSFSPDGRRLLCVKGQTAQMSINVSHNGQVFSDPEPAPKLPLEILNDDDSTTPETEAAMILSPPAQSASHSQPFFPHSQSSIKPLSHPVTVLSQQPAEKVKKAHSTPKRPAAKKEQKTISAVFHTAPVFDLSSILQHTTPSADVLTYSDTPAQFGFGGHVLPITTVAFHSTALLSPTPHHLVALGGADSILSIWRTDHERPLAVIEQIVPQPLTDVVWMHCCRHKSAGAVCVCTSQDGCLVFVAVELDNFGVGLEKETVVGSGWMDCSSPSLFGFELDVYDILHTQRVVDDVLTFPGEHEDPDQTLIATAQAHGILSPPAPPSRIESPLPSATTNKQKKRIVPTPIVDDEVAPTQIVSTQPAVEPAHKLTVVRAASRRQEQTPFAFAAALLQLTRARHVLLSEAKAPLPTQHDTQRIKLEVDQRLDEAKRAWKVKEAEMKEEISRLRSKLKSKKHAPPSKSAKARQHDPSDEEDEAPAPLEDEDVFKTEKSLTITLPRTSMQYGVVQRALTWIDSTIHVSSSLIIHITLRTVLADEPSRRQMLLEAEVTTDTHGVVKLWTVLVPVSMFSIYGTVQWYGLDWSDTTILVSLTYQPIPTHHKTAKKDERARKDAKAMPDGDRTTVCCLYSLASGMLLSLPFSFSNLSFCSLVPKTRLRLAPPPPTDLPTPKPTIGVQSALQRLATRSGTLFAVCEGLQAVPPHLHSCCPVVCRVGNEAATNKVPNTKWVFDFNLHTWVFVPDEHQIESSLFLNDPKNADDAARPVNEWVLLHSNLEWRIASAKQRNKQISPTLLSAYAMCLRENPQLFGIQTEQFRKILDSSETIPAELKQSILTILNT</sequence>
<feature type="compositionally biased region" description="Basic residues" evidence="2">
    <location>
        <begin position="308"/>
        <end position="318"/>
    </location>
</feature>
<evidence type="ECO:0000256" key="1">
    <source>
        <dbReference type="RuleBase" id="RU364014"/>
    </source>
</evidence>
<keyword evidence="1" id="KW-0805">Transcription regulation</keyword>
<keyword evidence="1" id="KW-0678">Repressor</keyword>
<dbReference type="PANTHER" id="PTHR13831:SF0">
    <property type="entry name" value="PROTEIN HIRA"/>
    <property type="match status" value="1"/>
</dbReference>
<keyword evidence="1" id="KW-0804">Transcription</keyword>
<evidence type="ECO:0000313" key="4">
    <source>
        <dbReference type="Proteomes" id="UP001281761"/>
    </source>
</evidence>
<name>A0ABQ9X1I8_9EUKA</name>
<keyword evidence="1" id="KW-0156">Chromatin regulator</keyword>
<comment type="subcellular location">
    <subcellularLocation>
        <location evidence="1">Nucleus</location>
    </subcellularLocation>
</comment>
<comment type="caution">
    <text evidence="3">The sequence shown here is derived from an EMBL/GenBank/DDBJ whole genome shotgun (WGS) entry which is preliminary data.</text>
</comment>
<organism evidence="3 4">
    <name type="scientific">Blattamonas nauphoetae</name>
    <dbReference type="NCBI Taxonomy" id="2049346"/>
    <lineage>
        <taxon>Eukaryota</taxon>
        <taxon>Metamonada</taxon>
        <taxon>Preaxostyla</taxon>
        <taxon>Oxymonadida</taxon>
        <taxon>Blattamonas</taxon>
    </lineage>
</organism>
<dbReference type="PANTHER" id="PTHR13831">
    <property type="entry name" value="MEMBER OF THE HIR1 FAMILY OF WD-REPEAT PROTEINS"/>
    <property type="match status" value="1"/>
</dbReference>
<evidence type="ECO:0000313" key="3">
    <source>
        <dbReference type="EMBL" id="KAK2945635.1"/>
    </source>
</evidence>
<dbReference type="SUPFAM" id="SSF50978">
    <property type="entry name" value="WD40 repeat-like"/>
    <property type="match status" value="1"/>
</dbReference>
<keyword evidence="1" id="KW-0539">Nucleus</keyword>
<keyword evidence="1" id="KW-0677">Repeat</keyword>
<dbReference type="InterPro" id="IPR031120">
    <property type="entry name" value="HIR1-like"/>
</dbReference>
<comment type="similarity">
    <text evidence="1">Belongs to the WD repeat HIR1 family.</text>
</comment>
<feature type="compositionally biased region" description="Acidic residues" evidence="2">
    <location>
        <begin position="677"/>
        <end position="690"/>
    </location>
</feature>
<feature type="compositionally biased region" description="Basic residues" evidence="2">
    <location>
        <begin position="653"/>
        <end position="664"/>
    </location>
</feature>
<evidence type="ECO:0000256" key="2">
    <source>
        <dbReference type="SAM" id="MobiDB-lite"/>
    </source>
</evidence>
<dbReference type="Gene3D" id="2.130.10.10">
    <property type="entry name" value="YVTN repeat-like/Quinoprotein amine dehydrogenase"/>
    <property type="match status" value="1"/>
</dbReference>
<accession>A0ABQ9X1I8</accession>
<keyword evidence="1" id="KW-0853">WD repeat</keyword>
<dbReference type="InterPro" id="IPR036322">
    <property type="entry name" value="WD40_repeat_dom_sf"/>
</dbReference>
<proteinExistence type="inferred from homology"/>
<feature type="region of interest" description="Disordered" evidence="2">
    <location>
        <begin position="304"/>
        <end position="324"/>
    </location>
</feature>